<reference evidence="12 13" key="1">
    <citation type="submission" date="2017-05" db="EMBL/GenBank/DDBJ databases">
        <title>Complete and WGS of Bordetella genogroups.</title>
        <authorList>
            <person name="Spilker T."/>
            <person name="LiPuma J."/>
        </authorList>
    </citation>
    <scope>NUCLEOTIDE SEQUENCE [LARGE SCALE GENOMIC DNA]</scope>
    <source>
        <strain evidence="12 13">AU7206</strain>
    </source>
</reference>
<evidence type="ECO:0000256" key="6">
    <source>
        <dbReference type="ARBA" id="ARBA00022741"/>
    </source>
</evidence>
<keyword evidence="5" id="KW-1003">Cell membrane</keyword>
<evidence type="ECO:0000259" key="11">
    <source>
        <dbReference type="PROSITE" id="PS50893"/>
    </source>
</evidence>
<dbReference type="InterPro" id="IPR018449">
    <property type="entry name" value="NIL_domain"/>
</dbReference>
<name>A0A1W6ZGY6_9BORD</name>
<dbReference type="InterPro" id="IPR003593">
    <property type="entry name" value="AAA+_ATPase"/>
</dbReference>
<dbReference type="InterPro" id="IPR017871">
    <property type="entry name" value="ABC_transporter-like_CS"/>
</dbReference>
<accession>A0A1W6ZGY6</accession>
<comment type="function">
    <text evidence="1">Part of the ABC transporter FtsEX involved in cellular division. Important for assembly or stability of the septal ring.</text>
</comment>
<comment type="similarity">
    <text evidence="2">Belongs to the ABC transporter superfamily.</text>
</comment>
<feature type="domain" description="ABC transporter" evidence="11">
    <location>
        <begin position="2"/>
        <end position="241"/>
    </location>
</feature>
<gene>
    <name evidence="12" type="ORF">CAL15_19845</name>
</gene>
<keyword evidence="13" id="KW-1185">Reference proteome</keyword>
<evidence type="ECO:0000256" key="8">
    <source>
        <dbReference type="ARBA" id="ARBA00022967"/>
    </source>
</evidence>
<evidence type="ECO:0000256" key="5">
    <source>
        <dbReference type="ARBA" id="ARBA00022475"/>
    </source>
</evidence>
<evidence type="ECO:0000256" key="10">
    <source>
        <dbReference type="ARBA" id="ARBA00023136"/>
    </source>
</evidence>
<evidence type="ECO:0000256" key="7">
    <source>
        <dbReference type="ARBA" id="ARBA00022840"/>
    </source>
</evidence>
<dbReference type="Proteomes" id="UP000194161">
    <property type="component" value="Chromosome"/>
</dbReference>
<dbReference type="SUPFAM" id="SSF52540">
    <property type="entry name" value="P-loop containing nucleoside triphosphate hydrolases"/>
    <property type="match status" value="1"/>
</dbReference>
<dbReference type="EMBL" id="CP021111">
    <property type="protein sequence ID" value="ARP96420.1"/>
    <property type="molecule type" value="Genomic_DNA"/>
</dbReference>
<dbReference type="GO" id="GO:0005886">
    <property type="term" value="C:plasma membrane"/>
    <property type="evidence" value="ECO:0007669"/>
    <property type="project" value="UniProtKB-ARBA"/>
</dbReference>
<dbReference type="Gene3D" id="3.30.70.260">
    <property type="match status" value="1"/>
</dbReference>
<dbReference type="CDD" id="cd03258">
    <property type="entry name" value="ABC_MetN_methionine_transporter"/>
    <property type="match status" value="1"/>
</dbReference>
<proteinExistence type="inferred from homology"/>
<dbReference type="PANTHER" id="PTHR43166:SF30">
    <property type="entry name" value="METHIONINE IMPORT ATP-BINDING PROTEIN METN"/>
    <property type="match status" value="1"/>
</dbReference>
<dbReference type="GO" id="GO:0005524">
    <property type="term" value="F:ATP binding"/>
    <property type="evidence" value="ECO:0007669"/>
    <property type="project" value="UniProtKB-KW"/>
</dbReference>
<keyword evidence="10" id="KW-0472">Membrane</keyword>
<evidence type="ECO:0000313" key="13">
    <source>
        <dbReference type="Proteomes" id="UP000194161"/>
    </source>
</evidence>
<dbReference type="PROSITE" id="PS50893">
    <property type="entry name" value="ABC_TRANSPORTER_2"/>
    <property type="match status" value="1"/>
</dbReference>
<dbReference type="Gene3D" id="3.40.50.300">
    <property type="entry name" value="P-loop containing nucleotide triphosphate hydrolases"/>
    <property type="match status" value="1"/>
</dbReference>
<dbReference type="GO" id="GO:0016887">
    <property type="term" value="F:ATP hydrolysis activity"/>
    <property type="evidence" value="ECO:0007669"/>
    <property type="project" value="InterPro"/>
</dbReference>
<dbReference type="PROSITE" id="PS00211">
    <property type="entry name" value="ABC_TRANSPORTER_1"/>
    <property type="match status" value="1"/>
</dbReference>
<keyword evidence="6" id="KW-0547">Nucleotide-binding</keyword>
<dbReference type="SMART" id="SM00382">
    <property type="entry name" value="AAA"/>
    <property type="match status" value="1"/>
</dbReference>
<evidence type="ECO:0000256" key="1">
    <source>
        <dbReference type="ARBA" id="ARBA00002579"/>
    </source>
</evidence>
<dbReference type="InterPro" id="IPR003439">
    <property type="entry name" value="ABC_transporter-like_ATP-bd"/>
</dbReference>
<dbReference type="InterPro" id="IPR045865">
    <property type="entry name" value="ACT-like_dom_sf"/>
</dbReference>
<evidence type="ECO:0000256" key="4">
    <source>
        <dbReference type="ARBA" id="ARBA00022448"/>
    </source>
</evidence>
<evidence type="ECO:0000256" key="9">
    <source>
        <dbReference type="ARBA" id="ARBA00022970"/>
    </source>
</evidence>
<dbReference type="InterPro" id="IPR041701">
    <property type="entry name" value="MetN_ABC"/>
</dbReference>
<sequence length="361" mass="38918">MIHIENLYKTYATPHGRFEALRGIDLRIEQGEVFGIIGPSGAGKSTLVQCINLLERPDQGSITLGGQALTGLSEAQLRAQRRRIGMVFQGFNLLSRRTVYANVALPLEIAGVPAAEIPAKVERLLALVGLEHLRDRYPSQISGGQKQRVGIARALANDPDVLLSDEATSALDPETTHNILALLRDINRKTGVTVVMITHQMEVVREICDRVAVLSEGQVVEMGRTQDIFASPRNEVTRAMVSAATATDLTDGTLAAARQRIAERAAARPGQAVRLLRLSLTGGGAETLLSDLARVHALDIGLVQARVEDIQGVAVGTLFVFAEGARESMHDALAELARRNIHVEEIANESATDRPAHHLAA</sequence>
<organism evidence="12 13">
    <name type="scientific">Bordetella genomosp. 13</name>
    <dbReference type="NCBI Taxonomy" id="463040"/>
    <lineage>
        <taxon>Bacteria</taxon>
        <taxon>Pseudomonadati</taxon>
        <taxon>Pseudomonadota</taxon>
        <taxon>Betaproteobacteria</taxon>
        <taxon>Burkholderiales</taxon>
        <taxon>Alcaligenaceae</taxon>
        <taxon>Bordetella</taxon>
    </lineage>
</organism>
<protein>
    <recommendedName>
        <fullName evidence="3">Cell division ATP-binding protein FtsE</fullName>
    </recommendedName>
</protein>
<dbReference type="RefSeq" id="WP_086080072.1">
    <property type="nucleotide sequence ID" value="NZ_CP021111.1"/>
</dbReference>
<dbReference type="SMART" id="SM00930">
    <property type="entry name" value="NIL"/>
    <property type="match status" value="1"/>
</dbReference>
<dbReference type="SUPFAM" id="SSF55021">
    <property type="entry name" value="ACT-like"/>
    <property type="match status" value="1"/>
</dbReference>
<dbReference type="AlphaFoldDB" id="A0A1W6ZGY6"/>
<dbReference type="InterPro" id="IPR027417">
    <property type="entry name" value="P-loop_NTPase"/>
</dbReference>
<dbReference type="STRING" id="463040.CAL15_19845"/>
<dbReference type="Pfam" id="PF09383">
    <property type="entry name" value="NIL"/>
    <property type="match status" value="1"/>
</dbReference>
<keyword evidence="4" id="KW-0813">Transport</keyword>
<dbReference type="KEGG" id="bgm:CAL15_19845"/>
<dbReference type="FunFam" id="3.40.50.300:FF:000056">
    <property type="entry name" value="Cell division ATP-binding protein FtsE"/>
    <property type="match status" value="1"/>
</dbReference>
<keyword evidence="9" id="KW-0029">Amino-acid transport</keyword>
<keyword evidence="7 12" id="KW-0067">ATP-binding</keyword>
<evidence type="ECO:0000313" key="12">
    <source>
        <dbReference type="EMBL" id="ARP96420.1"/>
    </source>
</evidence>
<evidence type="ECO:0000256" key="3">
    <source>
        <dbReference type="ARBA" id="ARBA00020019"/>
    </source>
</evidence>
<evidence type="ECO:0000256" key="2">
    <source>
        <dbReference type="ARBA" id="ARBA00005417"/>
    </source>
</evidence>
<dbReference type="Pfam" id="PF00005">
    <property type="entry name" value="ABC_tran"/>
    <property type="match status" value="1"/>
</dbReference>
<keyword evidence="8" id="KW-1278">Translocase</keyword>
<dbReference type="InterPro" id="IPR050086">
    <property type="entry name" value="MetN_ABC_transporter-like"/>
</dbReference>
<dbReference type="GO" id="GO:0006865">
    <property type="term" value="P:amino acid transport"/>
    <property type="evidence" value="ECO:0007669"/>
    <property type="project" value="UniProtKB-KW"/>
</dbReference>
<dbReference type="PANTHER" id="PTHR43166">
    <property type="entry name" value="AMINO ACID IMPORT ATP-BINDING PROTEIN"/>
    <property type="match status" value="1"/>
</dbReference>
<dbReference type="OrthoDB" id="9802264at2"/>